<name>A0A1M5PHU9_9ACTN</name>
<sequence length="181" mass="19529">MWLRDATVVERDGSARPGRWVEVVPTGRHQEGHDRPAADAQILDAAGLEIVAAPHDAIADALLAAIVGGDVAAAAALYADDLVVWHNHDGIDRDKAESLELIAAMARTYRALEATDVRRDHLADGYVQRTVFRAVDAAGNDEIVDTMMRVWVADARITRIEEYAVGGAAAEGEGRDGEHRT</sequence>
<evidence type="ECO:0000259" key="1">
    <source>
        <dbReference type="Pfam" id="PF14534"/>
    </source>
</evidence>
<proteinExistence type="predicted"/>
<dbReference type="OrthoDB" id="7207122at2"/>
<dbReference type="Proteomes" id="UP000186132">
    <property type="component" value="Unassembled WGS sequence"/>
</dbReference>
<organism evidence="2 3">
    <name type="scientific">Jatrophihabitans endophyticus</name>
    <dbReference type="NCBI Taxonomy" id="1206085"/>
    <lineage>
        <taxon>Bacteria</taxon>
        <taxon>Bacillati</taxon>
        <taxon>Actinomycetota</taxon>
        <taxon>Actinomycetes</taxon>
        <taxon>Jatrophihabitantales</taxon>
        <taxon>Jatrophihabitantaceae</taxon>
        <taxon>Jatrophihabitans</taxon>
    </lineage>
</organism>
<dbReference type="SUPFAM" id="SSF54427">
    <property type="entry name" value="NTF2-like"/>
    <property type="match status" value="1"/>
</dbReference>
<protein>
    <recommendedName>
        <fullName evidence="1">DUF4440 domain-containing protein</fullName>
    </recommendedName>
</protein>
<gene>
    <name evidence="2" type="ORF">SAMN05443575_3086</name>
</gene>
<accession>A0A1M5PHU9</accession>
<feature type="domain" description="DUF4440" evidence="1">
    <location>
        <begin position="57"/>
        <end position="152"/>
    </location>
</feature>
<dbReference type="RefSeq" id="WP_159440881.1">
    <property type="nucleotide sequence ID" value="NZ_FQVU01000004.1"/>
</dbReference>
<dbReference type="InterPro" id="IPR032710">
    <property type="entry name" value="NTF2-like_dom_sf"/>
</dbReference>
<keyword evidence="3" id="KW-1185">Reference proteome</keyword>
<evidence type="ECO:0000313" key="2">
    <source>
        <dbReference type="EMBL" id="SHH01251.1"/>
    </source>
</evidence>
<evidence type="ECO:0000313" key="3">
    <source>
        <dbReference type="Proteomes" id="UP000186132"/>
    </source>
</evidence>
<dbReference type="Gene3D" id="3.10.450.50">
    <property type="match status" value="1"/>
</dbReference>
<dbReference type="InterPro" id="IPR027843">
    <property type="entry name" value="DUF4440"/>
</dbReference>
<dbReference type="STRING" id="1206085.SAMN05443575_3086"/>
<dbReference type="AlphaFoldDB" id="A0A1M5PHU9"/>
<dbReference type="Pfam" id="PF14534">
    <property type="entry name" value="DUF4440"/>
    <property type="match status" value="1"/>
</dbReference>
<dbReference type="EMBL" id="FQVU01000004">
    <property type="protein sequence ID" value="SHH01251.1"/>
    <property type="molecule type" value="Genomic_DNA"/>
</dbReference>
<reference evidence="2 3" key="1">
    <citation type="submission" date="2016-11" db="EMBL/GenBank/DDBJ databases">
        <authorList>
            <person name="Jaros S."/>
            <person name="Januszkiewicz K."/>
            <person name="Wedrychowicz H."/>
        </authorList>
    </citation>
    <scope>NUCLEOTIDE SEQUENCE [LARGE SCALE GENOMIC DNA]</scope>
    <source>
        <strain evidence="2 3">DSM 45627</strain>
    </source>
</reference>